<feature type="domain" description="Carbohydrate kinase FGGY C-terminal" evidence="6">
    <location>
        <begin position="240"/>
        <end position="415"/>
    </location>
</feature>
<evidence type="ECO:0000259" key="5">
    <source>
        <dbReference type="Pfam" id="PF00370"/>
    </source>
</evidence>
<dbReference type="InterPro" id="IPR018485">
    <property type="entry name" value="FGGY_C"/>
</dbReference>
<dbReference type="Pfam" id="PF02782">
    <property type="entry name" value="FGGY_C"/>
    <property type="match status" value="1"/>
</dbReference>
<dbReference type="Pfam" id="PF00370">
    <property type="entry name" value="FGGY_N"/>
    <property type="match status" value="1"/>
</dbReference>
<dbReference type="PANTHER" id="PTHR43095">
    <property type="entry name" value="SUGAR KINASE"/>
    <property type="match status" value="1"/>
</dbReference>
<evidence type="ECO:0000259" key="6">
    <source>
        <dbReference type="Pfam" id="PF02782"/>
    </source>
</evidence>
<dbReference type="GO" id="GO:0016301">
    <property type="term" value="F:kinase activity"/>
    <property type="evidence" value="ECO:0007669"/>
    <property type="project" value="UniProtKB-KW"/>
</dbReference>
<name>A0ABN2CHW7_9ACTN</name>
<evidence type="ECO:0000313" key="8">
    <source>
        <dbReference type="Proteomes" id="UP001500363"/>
    </source>
</evidence>
<keyword evidence="3" id="KW-0808">Transferase</keyword>
<dbReference type="SUPFAM" id="SSF53067">
    <property type="entry name" value="Actin-like ATPase domain"/>
    <property type="match status" value="2"/>
</dbReference>
<gene>
    <name evidence="7" type="ORF">GCM10009741_73150</name>
</gene>
<evidence type="ECO:0000256" key="2">
    <source>
        <dbReference type="ARBA" id="ARBA00022629"/>
    </source>
</evidence>
<dbReference type="RefSeq" id="WP_344182567.1">
    <property type="nucleotide sequence ID" value="NZ_BAAANC010000004.1"/>
</dbReference>
<dbReference type="InterPro" id="IPR000577">
    <property type="entry name" value="Carb_kinase_FGGY"/>
</dbReference>
<evidence type="ECO:0000313" key="7">
    <source>
        <dbReference type="EMBL" id="GAA1557708.1"/>
    </source>
</evidence>
<evidence type="ECO:0000256" key="4">
    <source>
        <dbReference type="ARBA" id="ARBA00022777"/>
    </source>
</evidence>
<feature type="domain" description="Carbohydrate kinase FGGY N-terminal" evidence="5">
    <location>
        <begin position="3"/>
        <end position="227"/>
    </location>
</feature>
<protein>
    <submittedName>
        <fullName evidence="7">FGGY-family carbohydrate kinase</fullName>
    </submittedName>
</protein>
<reference evidence="7 8" key="1">
    <citation type="journal article" date="2019" name="Int. J. Syst. Evol. Microbiol.">
        <title>The Global Catalogue of Microorganisms (GCM) 10K type strain sequencing project: providing services to taxonomists for standard genome sequencing and annotation.</title>
        <authorList>
            <consortium name="The Broad Institute Genomics Platform"/>
            <consortium name="The Broad Institute Genome Sequencing Center for Infectious Disease"/>
            <person name="Wu L."/>
            <person name="Ma J."/>
        </authorList>
    </citation>
    <scope>NUCLEOTIDE SEQUENCE [LARGE SCALE GENOMIC DNA]</scope>
    <source>
        <strain evidence="7 8">JCM 14303</strain>
    </source>
</reference>
<dbReference type="CDD" id="cd07783">
    <property type="entry name" value="ASKHA_NBD_FGGY_SePSK_AtXK1-like"/>
    <property type="match status" value="1"/>
</dbReference>
<evidence type="ECO:0000256" key="3">
    <source>
        <dbReference type="ARBA" id="ARBA00022679"/>
    </source>
</evidence>
<sequence length="461" mass="48280">MAWIGIDLGTQSVRAVLVEATGKVLARAARPLTSRRGEVWHEQDPREWITTVEQVLAEVSPFGEVEGLAICSTSGTVLLTDHDGRPVSPALMYDDARAADFLPRIVAADPERWGSAMQPTWALPKILWLQPGDDQLVAHSADVVAADLAGHPVATDTSHALKTGYDLTGSWPADAFDRLGLPVGVLPRVVLPGTTIGTVSAAKAQVTGVPAGTPIVAGMTDGCAAQIAAGALTPGAWNSVLGTTLVLKGVTKDLVNDPTGAVYSHRHPDGDGWLPGGASNTGAGALTTMLPGADLDALDRAAIALDGPVGATIYPLTKPGERFPFVAPEAVGFELGDVEDDLHRYVGVLQGVAFIERLAFEHLAELGAEPPRSVALTGGAVRSEHWNQLRADVLGVPVELPEAADPAYGMAVLAASGGTSVAETARRMVRIGRVIEPRPSERLTDLYGGFVAELDRRGYLR</sequence>
<dbReference type="EMBL" id="BAAANC010000004">
    <property type="protein sequence ID" value="GAA1557708.1"/>
    <property type="molecule type" value="Genomic_DNA"/>
</dbReference>
<evidence type="ECO:0000256" key="1">
    <source>
        <dbReference type="ARBA" id="ARBA00009156"/>
    </source>
</evidence>
<comment type="similarity">
    <text evidence="1">Belongs to the FGGY kinase family.</text>
</comment>
<keyword evidence="4 7" id="KW-0418">Kinase</keyword>
<organism evidence="7 8">
    <name type="scientific">Kribbella lupini</name>
    <dbReference type="NCBI Taxonomy" id="291602"/>
    <lineage>
        <taxon>Bacteria</taxon>
        <taxon>Bacillati</taxon>
        <taxon>Actinomycetota</taxon>
        <taxon>Actinomycetes</taxon>
        <taxon>Propionibacteriales</taxon>
        <taxon>Kribbellaceae</taxon>
        <taxon>Kribbella</taxon>
    </lineage>
</organism>
<dbReference type="InterPro" id="IPR050406">
    <property type="entry name" value="FGGY_Carb_Kinase"/>
</dbReference>
<dbReference type="Gene3D" id="3.30.420.40">
    <property type="match status" value="2"/>
</dbReference>
<accession>A0ABN2CHW7</accession>
<keyword evidence="2" id="KW-0119">Carbohydrate metabolism</keyword>
<dbReference type="InterPro" id="IPR018484">
    <property type="entry name" value="FGGY_N"/>
</dbReference>
<dbReference type="PANTHER" id="PTHR43095:SF5">
    <property type="entry name" value="XYLULOSE KINASE"/>
    <property type="match status" value="1"/>
</dbReference>
<dbReference type="InterPro" id="IPR043129">
    <property type="entry name" value="ATPase_NBD"/>
</dbReference>
<proteinExistence type="inferred from homology"/>
<dbReference type="PIRSF" id="PIRSF000538">
    <property type="entry name" value="GlpK"/>
    <property type="match status" value="1"/>
</dbReference>
<keyword evidence="2" id="KW-0859">Xylose metabolism</keyword>
<comment type="caution">
    <text evidence="7">The sequence shown here is derived from an EMBL/GenBank/DDBJ whole genome shotgun (WGS) entry which is preliminary data.</text>
</comment>
<dbReference type="Proteomes" id="UP001500363">
    <property type="component" value="Unassembled WGS sequence"/>
</dbReference>
<keyword evidence="8" id="KW-1185">Reference proteome</keyword>